<name>A0A1H2FQJ7_9BACT</name>
<keyword evidence="3" id="KW-0808">Transferase</keyword>
<dbReference type="Gene3D" id="3.40.50.2000">
    <property type="entry name" value="Glycogen Phosphorylase B"/>
    <property type="match status" value="2"/>
</dbReference>
<organism evidence="3 4">
    <name type="scientific">Desulfobacula phenolica</name>
    <dbReference type="NCBI Taxonomy" id="90732"/>
    <lineage>
        <taxon>Bacteria</taxon>
        <taxon>Pseudomonadati</taxon>
        <taxon>Thermodesulfobacteriota</taxon>
        <taxon>Desulfobacteria</taxon>
        <taxon>Desulfobacterales</taxon>
        <taxon>Desulfobacteraceae</taxon>
        <taxon>Desulfobacula</taxon>
    </lineage>
</organism>
<feature type="domain" description="Glycosyl transferase family 1" evidence="1">
    <location>
        <begin position="213"/>
        <end position="329"/>
    </location>
</feature>
<dbReference type="SUPFAM" id="SSF53756">
    <property type="entry name" value="UDP-Glycosyltransferase/glycogen phosphorylase"/>
    <property type="match status" value="1"/>
</dbReference>
<sequence length="410" mass="46210">MKILHIISQTPDFTGSGKFIRELIRQSTRNGHENYLVAGVQADFNLPKTLIRADHCCFVRFDGKDLDYSIPGMSDVMPYKSSVFSNLDITDMIEYQRVFEEKIRQAVCRFQPDILHTHHLWVVSALARRIAPDIPIVTTCHGTCLRQHYLCPHIGRSIIKDLQNIDWIIALSCDQQQSIVKTIAADPSKINVISGGYNPDCFFCESKEFDGVVELVYAGKLSYSKGVPWLLKSLEQIKDLPFRLHLAGSSSGREKQICLELAGKLGAKAVYHGSLTHERLGTLMRRSHIFVLPSFFEGLPLVLMEAMACGCRIITTALPGVRQLFGTDHGTMVKMIPLPTLKTIDTPFKKDEAMLETRLAQTLKSGIEQVMQAVEPNMTYVCSATSHFTWEKIFSRIQQGYARLCREALK</sequence>
<evidence type="ECO:0000313" key="4">
    <source>
        <dbReference type="Proteomes" id="UP000199608"/>
    </source>
</evidence>
<gene>
    <name evidence="3" type="ORF">SAMN04487931_104284</name>
</gene>
<dbReference type="RefSeq" id="WP_092232777.1">
    <property type="nucleotide sequence ID" value="NZ_FNLL01000004.1"/>
</dbReference>
<evidence type="ECO:0000259" key="2">
    <source>
        <dbReference type="Pfam" id="PF13439"/>
    </source>
</evidence>
<dbReference type="AlphaFoldDB" id="A0A1H2FQJ7"/>
<dbReference type="InterPro" id="IPR001296">
    <property type="entry name" value="Glyco_trans_1"/>
</dbReference>
<accession>A0A1H2FQJ7</accession>
<dbReference type="GO" id="GO:0016757">
    <property type="term" value="F:glycosyltransferase activity"/>
    <property type="evidence" value="ECO:0007669"/>
    <property type="project" value="InterPro"/>
</dbReference>
<feature type="domain" description="Glycosyltransferase subfamily 4-like N-terminal" evidence="2">
    <location>
        <begin position="15"/>
        <end position="200"/>
    </location>
</feature>
<proteinExistence type="predicted"/>
<dbReference type="CDD" id="cd03801">
    <property type="entry name" value="GT4_PimA-like"/>
    <property type="match status" value="1"/>
</dbReference>
<reference evidence="4" key="1">
    <citation type="submission" date="2016-10" db="EMBL/GenBank/DDBJ databases">
        <authorList>
            <person name="Varghese N."/>
            <person name="Submissions S."/>
        </authorList>
    </citation>
    <scope>NUCLEOTIDE SEQUENCE [LARGE SCALE GENOMIC DNA]</scope>
    <source>
        <strain evidence="4">DSM 3384</strain>
    </source>
</reference>
<evidence type="ECO:0000259" key="1">
    <source>
        <dbReference type="Pfam" id="PF00534"/>
    </source>
</evidence>
<evidence type="ECO:0000313" key="3">
    <source>
        <dbReference type="EMBL" id="SDU09562.1"/>
    </source>
</evidence>
<dbReference type="Proteomes" id="UP000199608">
    <property type="component" value="Unassembled WGS sequence"/>
</dbReference>
<dbReference type="InterPro" id="IPR028098">
    <property type="entry name" value="Glyco_trans_4-like_N"/>
</dbReference>
<dbReference type="Pfam" id="PF13439">
    <property type="entry name" value="Glyco_transf_4"/>
    <property type="match status" value="1"/>
</dbReference>
<keyword evidence="4" id="KW-1185">Reference proteome</keyword>
<dbReference type="EMBL" id="FNLL01000004">
    <property type="protein sequence ID" value="SDU09562.1"/>
    <property type="molecule type" value="Genomic_DNA"/>
</dbReference>
<dbReference type="PANTHER" id="PTHR12526">
    <property type="entry name" value="GLYCOSYLTRANSFERASE"/>
    <property type="match status" value="1"/>
</dbReference>
<dbReference type="Pfam" id="PF00534">
    <property type="entry name" value="Glycos_transf_1"/>
    <property type="match status" value="1"/>
</dbReference>
<protein>
    <submittedName>
        <fullName evidence="3">Glycosyltransferase involved in cell wall bisynthesis</fullName>
    </submittedName>
</protein>